<dbReference type="PROSITE" id="PS51178">
    <property type="entry name" value="PASTA"/>
    <property type="match status" value="3"/>
</dbReference>
<dbReference type="InterPro" id="IPR005543">
    <property type="entry name" value="PASTA_dom"/>
</dbReference>
<feature type="domain" description="PASTA" evidence="2">
    <location>
        <begin position="33"/>
        <end position="98"/>
    </location>
</feature>
<protein>
    <submittedName>
        <fullName evidence="3">PASTA domain-containing protein</fullName>
    </submittedName>
</protein>
<dbReference type="EMBL" id="DTHG01000096">
    <property type="protein sequence ID" value="HGW92446.1"/>
    <property type="molecule type" value="Genomic_DNA"/>
</dbReference>
<feature type="domain" description="PASTA" evidence="2">
    <location>
        <begin position="99"/>
        <end position="169"/>
    </location>
</feature>
<feature type="domain" description="PASTA" evidence="2">
    <location>
        <begin position="171"/>
        <end position="235"/>
    </location>
</feature>
<keyword evidence="1" id="KW-0812">Transmembrane</keyword>
<organism evidence="3">
    <name type="scientific">candidate division WOR-3 bacterium</name>
    <dbReference type="NCBI Taxonomy" id="2052148"/>
    <lineage>
        <taxon>Bacteria</taxon>
        <taxon>Bacteria division WOR-3</taxon>
    </lineage>
</organism>
<gene>
    <name evidence="3" type="ORF">ENV67_07920</name>
</gene>
<keyword evidence="1" id="KW-0472">Membrane</keyword>
<dbReference type="Gene3D" id="3.30.10.20">
    <property type="match status" value="3"/>
</dbReference>
<keyword evidence="1" id="KW-1133">Transmembrane helix</keyword>
<evidence type="ECO:0000313" key="3">
    <source>
        <dbReference type="EMBL" id="HGW92446.1"/>
    </source>
</evidence>
<accession>A0A7C4YGY1</accession>
<dbReference type="AlphaFoldDB" id="A0A7C4YGY1"/>
<feature type="transmembrane region" description="Helical" evidence="1">
    <location>
        <begin position="6"/>
        <end position="29"/>
    </location>
</feature>
<name>A0A7C4YGY1_UNCW3</name>
<dbReference type="SMART" id="SM00740">
    <property type="entry name" value="PASTA"/>
    <property type="match status" value="3"/>
</dbReference>
<comment type="caution">
    <text evidence="3">The sequence shown here is derived from an EMBL/GenBank/DDBJ whole genome shotgun (WGS) entry which is preliminary data.</text>
</comment>
<sequence length="235" mass="26715">MFDKKFIIISLSTFIFGFLFFYFVFPIFIKYGKITRVPDLKDTTVESALDILSSMDLKGVVFDSVFSDEIKRGRVVYTIPKQGKEIRFGRTVKLIISKGGERVPFVDVKGLNINDARKKLQEAGFFNIIIMYVPVTDKKDAKENIVLSVIPDSVKELEKSEKITLFVSKKQKDVFLMPNIIDMTLEEAMRILSKYGLKISEVKKVHPEDSIIIVQNPLPGVEVYFGESVSVLLGK</sequence>
<evidence type="ECO:0000259" key="2">
    <source>
        <dbReference type="PROSITE" id="PS51178"/>
    </source>
</evidence>
<evidence type="ECO:0000256" key="1">
    <source>
        <dbReference type="SAM" id="Phobius"/>
    </source>
</evidence>
<reference evidence="3" key="1">
    <citation type="journal article" date="2020" name="mSystems">
        <title>Genome- and Community-Level Interaction Insights into Carbon Utilization and Element Cycling Functions of Hydrothermarchaeota in Hydrothermal Sediment.</title>
        <authorList>
            <person name="Zhou Z."/>
            <person name="Liu Y."/>
            <person name="Xu W."/>
            <person name="Pan J."/>
            <person name="Luo Z.H."/>
            <person name="Li M."/>
        </authorList>
    </citation>
    <scope>NUCLEOTIDE SEQUENCE [LARGE SCALE GENOMIC DNA]</scope>
    <source>
        <strain evidence="3">SpSt-780</strain>
    </source>
</reference>
<dbReference type="CDD" id="cd06577">
    <property type="entry name" value="PASTA_pknB"/>
    <property type="match status" value="3"/>
</dbReference>
<dbReference type="Pfam" id="PF03793">
    <property type="entry name" value="PASTA"/>
    <property type="match status" value="3"/>
</dbReference>
<proteinExistence type="predicted"/>